<evidence type="ECO:0000256" key="2">
    <source>
        <dbReference type="SAM" id="Phobius"/>
    </source>
</evidence>
<feature type="transmembrane region" description="Helical" evidence="2">
    <location>
        <begin position="36"/>
        <end position="57"/>
    </location>
</feature>
<evidence type="ECO:0000313" key="3">
    <source>
        <dbReference type="EMBL" id="GLB65768.1"/>
    </source>
</evidence>
<accession>A0ABQ5MP74</accession>
<evidence type="ECO:0000313" key="4">
    <source>
        <dbReference type="Proteomes" id="UP001209654"/>
    </source>
</evidence>
<protein>
    <recommendedName>
        <fullName evidence="5">DUF4352 domain-containing protein</fullName>
    </recommendedName>
</protein>
<organism evidence="3 4">
    <name type="scientific">Arthrobacter mangrovi</name>
    <dbReference type="NCBI Taxonomy" id="2966350"/>
    <lineage>
        <taxon>Bacteria</taxon>
        <taxon>Bacillati</taxon>
        <taxon>Actinomycetota</taxon>
        <taxon>Actinomycetes</taxon>
        <taxon>Micrococcales</taxon>
        <taxon>Micrococcaceae</taxon>
        <taxon>Arthrobacter</taxon>
    </lineage>
</organism>
<reference evidence="3 4" key="1">
    <citation type="journal article" date="2023" name="Int. J. Syst. Evol. Microbiol.">
        <title>Arthrobacter mangrovi sp. nov., an actinobacterium isolated from the rhizosphere of a mangrove.</title>
        <authorList>
            <person name="Hamada M."/>
            <person name="Saitou S."/>
            <person name="Enomoto N."/>
            <person name="Nanri K."/>
            <person name="Hidaka K."/>
            <person name="Miura T."/>
            <person name="Tamura T."/>
        </authorList>
    </citation>
    <scope>NUCLEOTIDE SEQUENCE [LARGE SCALE GENOMIC DNA]</scope>
    <source>
        <strain evidence="3 4">NBRC 112813</strain>
    </source>
</reference>
<gene>
    <name evidence="3" type="ORF">AHIS1636_02070</name>
</gene>
<keyword evidence="2" id="KW-1133">Transmembrane helix</keyword>
<keyword evidence="2" id="KW-0812">Transmembrane</keyword>
<sequence length="242" mass="24943">MARFRATEAHHTLSEPQEKAGGSTARGGPVLSRRQLGLLFGGGAAVIIGGASFGVVAKSVQHARTEAATAFGSVRLLRAARLARLSADGSPSPLVGRVALARMSGQPVTAAGAGIGVAVPAAAAGHGGHGGAIPGLRWPQPENHTWGDVILVELEVTNTGTEHVPFSPGQLRLRPAAGGFSTSLQDADRDAGALVPGRPERLWVSFLAPETAGRFLVEFTDPLQDTTVDLHVPDLVTVLERS</sequence>
<dbReference type="Proteomes" id="UP001209654">
    <property type="component" value="Unassembled WGS sequence"/>
</dbReference>
<feature type="region of interest" description="Disordered" evidence="1">
    <location>
        <begin position="1"/>
        <end position="28"/>
    </location>
</feature>
<evidence type="ECO:0008006" key="5">
    <source>
        <dbReference type="Google" id="ProtNLM"/>
    </source>
</evidence>
<name>A0ABQ5MP74_9MICC</name>
<dbReference type="EMBL" id="BRVS01000001">
    <property type="protein sequence ID" value="GLB65768.1"/>
    <property type="molecule type" value="Genomic_DNA"/>
</dbReference>
<comment type="caution">
    <text evidence="3">The sequence shown here is derived from an EMBL/GenBank/DDBJ whole genome shotgun (WGS) entry which is preliminary data.</text>
</comment>
<feature type="compositionally biased region" description="Basic and acidic residues" evidence="1">
    <location>
        <begin position="1"/>
        <end position="18"/>
    </location>
</feature>
<keyword evidence="4" id="KW-1185">Reference proteome</keyword>
<evidence type="ECO:0000256" key="1">
    <source>
        <dbReference type="SAM" id="MobiDB-lite"/>
    </source>
</evidence>
<keyword evidence="2" id="KW-0472">Membrane</keyword>
<proteinExistence type="predicted"/>